<proteinExistence type="predicted"/>
<reference evidence="2 3" key="1">
    <citation type="journal article" date="2016" name="Nat. Commun.">
        <title>Thousands of microbial genomes shed light on interconnected biogeochemical processes in an aquifer system.</title>
        <authorList>
            <person name="Anantharaman K."/>
            <person name="Brown C.T."/>
            <person name="Hug L.A."/>
            <person name="Sharon I."/>
            <person name="Castelle C.J."/>
            <person name="Probst A.J."/>
            <person name="Thomas B.C."/>
            <person name="Singh A."/>
            <person name="Wilkins M.J."/>
            <person name="Karaoz U."/>
            <person name="Brodie E.L."/>
            <person name="Williams K.H."/>
            <person name="Hubbard S.S."/>
            <person name="Banfield J.F."/>
        </authorList>
    </citation>
    <scope>NUCLEOTIDE SEQUENCE [LARGE SCALE GENOMIC DNA]</scope>
</reference>
<comment type="caution">
    <text evidence="2">The sequence shown here is derived from an EMBL/GenBank/DDBJ whole genome shotgun (WGS) entry which is preliminary data.</text>
</comment>
<evidence type="ECO:0000313" key="2">
    <source>
        <dbReference type="EMBL" id="OGN20336.1"/>
    </source>
</evidence>
<dbReference type="STRING" id="1802689.A3F25_00795"/>
<name>A0A1F8G6H9_9BACT</name>
<dbReference type="EMBL" id="MGKD01000005">
    <property type="protein sequence ID" value="OGN20336.1"/>
    <property type="molecule type" value="Genomic_DNA"/>
</dbReference>
<keyword evidence="1" id="KW-0812">Transmembrane</keyword>
<feature type="transmembrane region" description="Helical" evidence="1">
    <location>
        <begin position="206"/>
        <end position="234"/>
    </location>
</feature>
<gene>
    <name evidence="2" type="ORF">A3F25_00795</name>
</gene>
<keyword evidence="1" id="KW-1133">Transmembrane helix</keyword>
<feature type="transmembrane region" description="Helical" evidence="1">
    <location>
        <begin position="119"/>
        <end position="141"/>
    </location>
</feature>
<protein>
    <submittedName>
        <fullName evidence="2">Uncharacterized protein</fullName>
    </submittedName>
</protein>
<dbReference type="AlphaFoldDB" id="A0A1F8G6H9"/>
<organism evidence="2 3">
    <name type="scientific">Candidatus Yanofskybacteria bacterium RIFCSPHIGHO2_12_FULL_45_19b</name>
    <dbReference type="NCBI Taxonomy" id="1802689"/>
    <lineage>
        <taxon>Bacteria</taxon>
        <taxon>Candidatus Yanofskyibacteriota</taxon>
    </lineage>
</organism>
<dbReference type="Proteomes" id="UP000177478">
    <property type="component" value="Unassembled WGS sequence"/>
</dbReference>
<evidence type="ECO:0000256" key="1">
    <source>
        <dbReference type="SAM" id="Phobius"/>
    </source>
</evidence>
<sequence length="257" mass="29410">MIKRLVLLVVVLLLAIFFWGSAGKWIGDPVHFYQISAWRWPLIAFIFYLTGFALAILLLMPWRYQLALGVINLAVFFFFFGFHQLLLVGALIAVLFQIWSRHQIQFEGQNRLRFSIVSVINAGLPRLIVSFLILLSLAYYLNGDIQSLSQKRELPSTAKQVIQAVVGSVFQAETKNDPTISRNITNSAWAEANRVFLPFFRFLPPLVALGLFLLLYGLSSIFLWLTVGLAWLVWRLLKYAKIVNIAVEEREAETVKF</sequence>
<accession>A0A1F8G6H9</accession>
<evidence type="ECO:0000313" key="3">
    <source>
        <dbReference type="Proteomes" id="UP000177478"/>
    </source>
</evidence>
<feature type="transmembrane region" description="Helical" evidence="1">
    <location>
        <begin position="66"/>
        <end position="99"/>
    </location>
</feature>
<feature type="transmembrane region" description="Helical" evidence="1">
    <location>
        <begin position="38"/>
        <end position="59"/>
    </location>
</feature>
<keyword evidence="1" id="KW-0472">Membrane</keyword>